<proteinExistence type="inferred from homology"/>
<feature type="region of interest" description="Disordered" evidence="6">
    <location>
        <begin position="385"/>
        <end position="505"/>
    </location>
</feature>
<comment type="caution">
    <text evidence="7">The sequence shown here is derived from an EMBL/GenBank/DDBJ whole genome shotgun (WGS) entry which is preliminary data.</text>
</comment>
<evidence type="ECO:0000256" key="6">
    <source>
        <dbReference type="SAM" id="MobiDB-lite"/>
    </source>
</evidence>
<evidence type="ECO:0000256" key="1">
    <source>
        <dbReference type="ARBA" id="ARBA00006820"/>
    </source>
</evidence>
<dbReference type="Gene3D" id="3.30.470.20">
    <property type="entry name" value="ATP-grasp fold, B domain"/>
    <property type="match status" value="1"/>
</dbReference>
<evidence type="ECO:0000256" key="3">
    <source>
        <dbReference type="ARBA" id="ARBA00022741"/>
    </source>
</evidence>
<keyword evidence="2" id="KW-0436">Ligase</keyword>
<gene>
    <name evidence="7" type="primary">TTLL9</name>
    <name evidence="7" type="ORF">SO694_00116040</name>
</gene>
<sequence length="505" mass="57237">MPTTFRTSFRNVVYDVLKARGWKETEGMDWDFHWAEKEWVTEFMDGIHLNPTQKLNHFRNHRELCRKDLLIKNLKRAKRMLQRDGGGEEAQKYDFWPQTYVLPGDYALFAEEFKRGAGGDNVWIMKPVGRSQGKGIFIFTKISQISKWKSESRWRLQDDDRRDKPEKPDAETYVVQKYVNNPYLIGGKKFDLRLYVLVTSYMPLTVWMYRSGFCRFSTKRYSKVVNSKGDIDNQLMHLTNVAIQKKSDDYDASTGGGKWELLNMKLFLMSVYGREKVDALFRDIHMLILRSLFAVQQVIIADKHCFELYGYDILFDDAFKPWLLEVNAGPSMTANTPDDHDLKYAMLDSLLDIIDVDKKLSGDEVRVGGFDLVFKDGEHVGPGPGSLYTTMLGTDVPSDPHIVKRPPKPPPPPDQQAQGAKAGAVNTVALRGSRRISSKKDRAPPVPRLPFAGGRRTPSTDDGRPAGSSAEPARRADARGPAAARPARAATTAARGSRSRRRRGA</sequence>
<dbReference type="Proteomes" id="UP001363151">
    <property type="component" value="Unassembled WGS sequence"/>
</dbReference>
<evidence type="ECO:0000256" key="4">
    <source>
        <dbReference type="ARBA" id="ARBA00022840"/>
    </source>
</evidence>
<accession>A0ABR1FW88</accession>
<dbReference type="PANTHER" id="PTHR12241:SF39">
    <property type="entry name" value="TUBULIN POLYGLUTAMYLASE TTLL9-RELATED"/>
    <property type="match status" value="1"/>
</dbReference>
<comment type="similarity">
    <text evidence="1">Belongs to the tubulin--tyrosine ligase family.</text>
</comment>
<evidence type="ECO:0000313" key="8">
    <source>
        <dbReference type="Proteomes" id="UP001363151"/>
    </source>
</evidence>
<keyword evidence="8" id="KW-1185">Reference proteome</keyword>
<feature type="compositionally biased region" description="Low complexity" evidence="6">
    <location>
        <begin position="479"/>
        <end position="496"/>
    </location>
</feature>
<evidence type="ECO:0000256" key="2">
    <source>
        <dbReference type="ARBA" id="ARBA00022598"/>
    </source>
</evidence>
<dbReference type="PROSITE" id="PS51221">
    <property type="entry name" value="TTL"/>
    <property type="match status" value="1"/>
</dbReference>
<keyword evidence="3" id="KW-0547">Nucleotide-binding</keyword>
<dbReference type="EMBL" id="JBBJCI010000217">
    <property type="protein sequence ID" value="KAK7240063.1"/>
    <property type="molecule type" value="Genomic_DNA"/>
</dbReference>
<feature type="compositionally biased region" description="Low complexity" evidence="6">
    <location>
        <begin position="415"/>
        <end position="424"/>
    </location>
</feature>
<keyword evidence="4" id="KW-0067">ATP-binding</keyword>
<evidence type="ECO:0000256" key="5">
    <source>
        <dbReference type="ARBA" id="ARBA00030445"/>
    </source>
</evidence>
<dbReference type="PANTHER" id="PTHR12241">
    <property type="entry name" value="TUBULIN POLYGLUTAMYLASE"/>
    <property type="match status" value="1"/>
</dbReference>
<dbReference type="Pfam" id="PF03133">
    <property type="entry name" value="TTL"/>
    <property type="match status" value="1"/>
</dbReference>
<reference evidence="7 8" key="1">
    <citation type="submission" date="2024-03" db="EMBL/GenBank/DDBJ databases">
        <title>Aureococcus anophagefferens CCMP1851 and Kratosvirus quantuckense: Draft genome of a second virus-susceptible host strain in the model system.</title>
        <authorList>
            <person name="Chase E."/>
            <person name="Truchon A.R."/>
            <person name="Schepens W."/>
            <person name="Wilhelm S.W."/>
        </authorList>
    </citation>
    <scope>NUCLEOTIDE SEQUENCE [LARGE SCALE GENOMIC DNA]</scope>
    <source>
        <strain evidence="7 8">CCMP1851</strain>
    </source>
</reference>
<name>A0ABR1FW88_AURAN</name>
<dbReference type="InterPro" id="IPR004344">
    <property type="entry name" value="TTL/TTLL_fam"/>
</dbReference>
<protein>
    <recommendedName>
        <fullName evidence="5">Tubulin--tyrosine ligase-like protein 9</fullName>
    </recommendedName>
</protein>
<organism evidence="7 8">
    <name type="scientific">Aureococcus anophagefferens</name>
    <name type="common">Harmful bloom alga</name>
    <dbReference type="NCBI Taxonomy" id="44056"/>
    <lineage>
        <taxon>Eukaryota</taxon>
        <taxon>Sar</taxon>
        <taxon>Stramenopiles</taxon>
        <taxon>Ochrophyta</taxon>
        <taxon>Pelagophyceae</taxon>
        <taxon>Pelagomonadales</taxon>
        <taxon>Pelagomonadaceae</taxon>
        <taxon>Aureococcus</taxon>
    </lineage>
</organism>
<evidence type="ECO:0000313" key="7">
    <source>
        <dbReference type="EMBL" id="KAK7240063.1"/>
    </source>
</evidence>
<dbReference type="SUPFAM" id="SSF56059">
    <property type="entry name" value="Glutathione synthetase ATP-binding domain-like"/>
    <property type="match status" value="1"/>
</dbReference>